<dbReference type="AlphaFoldDB" id="A0A242BD92"/>
<reference evidence="2 3" key="1">
    <citation type="submission" date="2017-05" db="EMBL/GenBank/DDBJ databases">
        <title>The Genome Sequence of Enterococcus faecium 7H8_DIV0219.</title>
        <authorList>
            <consortium name="The Broad Institute Genomics Platform"/>
            <consortium name="The Broad Institute Genomic Center for Infectious Diseases"/>
            <person name="Earl A."/>
            <person name="Manson A."/>
            <person name="Schwartman J."/>
            <person name="Gilmore M."/>
            <person name="Abouelleil A."/>
            <person name="Cao P."/>
            <person name="Chapman S."/>
            <person name="Cusick C."/>
            <person name="Shea T."/>
            <person name="Young S."/>
            <person name="Neafsey D."/>
            <person name="Nusbaum C."/>
            <person name="Birren B."/>
        </authorList>
    </citation>
    <scope>NUCLEOTIDE SEQUENCE [LARGE SCALE GENOMIC DNA]</scope>
    <source>
        <strain evidence="2 3">7H8_DIV0219</strain>
    </source>
</reference>
<feature type="transmembrane region" description="Helical" evidence="1">
    <location>
        <begin position="646"/>
        <end position="666"/>
    </location>
</feature>
<protein>
    <recommendedName>
        <fullName evidence="4">Bacteriocin-associated integral membrane protein</fullName>
    </recommendedName>
</protein>
<feature type="transmembrane region" description="Helical" evidence="1">
    <location>
        <begin position="278"/>
        <end position="301"/>
    </location>
</feature>
<comment type="caution">
    <text evidence="2">The sequence shown here is derived from an EMBL/GenBank/DDBJ whole genome shotgun (WGS) entry which is preliminary data.</text>
</comment>
<feature type="transmembrane region" description="Helical" evidence="1">
    <location>
        <begin position="6"/>
        <end position="25"/>
    </location>
</feature>
<proteinExistence type="predicted"/>
<accession>A0A242BD92</accession>
<keyword evidence="1" id="KW-1133">Transmembrane helix</keyword>
<keyword evidence="1" id="KW-0472">Membrane</keyword>
<evidence type="ECO:0000256" key="1">
    <source>
        <dbReference type="SAM" id="Phobius"/>
    </source>
</evidence>
<feature type="transmembrane region" description="Helical" evidence="1">
    <location>
        <begin position="313"/>
        <end position="336"/>
    </location>
</feature>
<keyword evidence="1" id="KW-0812">Transmembrane</keyword>
<sequence>MNNKLIRLNLFVLFSILSFMIFFYVQEVAQERIIADSYSLPEQYQSFDLPRTIQDDRQNFSRNLSILLETAEEEQLNVLFRETNFTPKITNGKPDPSVDLVVIDYFSNEADLRTLLNQPSAKHLSTQHYTINYASFNNHPLIELPSFKEATKFVESQNTEQVSAFIESLTTKYNELYQPSFTVQDFQYTDYSETIMLLDFRPVRNLIIISLVFFLLFTALWLFDNARKLSILRLNGLSCATILYKVLIKHLLFLFGSCCLVQLIFDPSIFLLNMFHQFAFFTVSIISLLCVIYFLCTTSFVENLNRKSYARTFIFSLYFFKTIAFVWCLASVLTLVELVNLSLLPSTYPDEFSEYAVFYNTYSGKNNHEVISIENNVLSAQQDRLYQYLEENGMLLIGTVSYFMEEKEINRKICVNVNYLQKYPIISVTGQKITISPEETQRVFLVPERLENQFQEIKEHYLHGYFLDESQADFYLIRSKQEIHTFHPDEEIIYYPNVIEVQTRNNSAGNLRQIITGMGHFDPVKVPITQSVEETFEPIKKLLEENYLLDNYPVLTPLSEIKKVDLQRGLGGIKQRSLEILFALYLLITMIAYLVLISLKIKKQKYTIWRLNGISMIKTYRMIFLPFFIQYGALVLYTTFMDAPFAWLQSLILFSILEIGMIFFTLHRLERKEKATILKGE</sequence>
<feature type="transmembrane region" description="Helical" evidence="1">
    <location>
        <begin position="206"/>
        <end position="223"/>
    </location>
</feature>
<feature type="transmembrane region" description="Helical" evidence="1">
    <location>
        <begin position="620"/>
        <end position="640"/>
    </location>
</feature>
<gene>
    <name evidence="2" type="ORF">A5810_002330</name>
</gene>
<organism evidence="2 3">
    <name type="scientific">Enterococcus faecium</name>
    <name type="common">Streptococcus faecium</name>
    <dbReference type="NCBI Taxonomy" id="1352"/>
    <lineage>
        <taxon>Bacteria</taxon>
        <taxon>Bacillati</taxon>
        <taxon>Bacillota</taxon>
        <taxon>Bacilli</taxon>
        <taxon>Lactobacillales</taxon>
        <taxon>Enterococcaceae</taxon>
        <taxon>Enterococcus</taxon>
    </lineage>
</organism>
<evidence type="ECO:0000313" key="2">
    <source>
        <dbReference type="EMBL" id="OTN93464.1"/>
    </source>
</evidence>
<dbReference type="EMBL" id="NGKW01000004">
    <property type="protein sequence ID" value="OTN93464.1"/>
    <property type="molecule type" value="Genomic_DNA"/>
</dbReference>
<feature type="transmembrane region" description="Helical" evidence="1">
    <location>
        <begin position="580"/>
        <end position="599"/>
    </location>
</feature>
<dbReference type="RefSeq" id="WP_086323628.1">
    <property type="nucleotide sequence ID" value="NZ_NGKW01000004.1"/>
</dbReference>
<name>A0A242BD92_ENTFC</name>
<feature type="transmembrane region" description="Helical" evidence="1">
    <location>
        <begin position="252"/>
        <end position="272"/>
    </location>
</feature>
<dbReference type="Proteomes" id="UP000194885">
    <property type="component" value="Unassembled WGS sequence"/>
</dbReference>
<evidence type="ECO:0000313" key="3">
    <source>
        <dbReference type="Proteomes" id="UP000194885"/>
    </source>
</evidence>
<evidence type="ECO:0008006" key="4">
    <source>
        <dbReference type="Google" id="ProtNLM"/>
    </source>
</evidence>